<dbReference type="InterPro" id="IPR050367">
    <property type="entry name" value="APC_superfamily"/>
</dbReference>
<gene>
    <name evidence="7" type="ORF">CFL01nite_05390</name>
</gene>
<feature type="transmembrane region" description="Helical" evidence="6">
    <location>
        <begin position="375"/>
        <end position="404"/>
    </location>
</feature>
<feature type="transmembrane region" description="Helical" evidence="6">
    <location>
        <begin position="207"/>
        <end position="224"/>
    </location>
</feature>
<feature type="transmembrane region" description="Helical" evidence="6">
    <location>
        <begin position="102"/>
        <end position="125"/>
    </location>
</feature>
<dbReference type="RefSeq" id="WP_084559194.1">
    <property type="nucleotide sequence ID" value="NZ_BJNB01000005.1"/>
</dbReference>
<keyword evidence="3 6" id="KW-0812">Transmembrane</keyword>
<dbReference type="GO" id="GO:0022857">
    <property type="term" value="F:transmembrane transporter activity"/>
    <property type="evidence" value="ECO:0007669"/>
    <property type="project" value="InterPro"/>
</dbReference>
<organism evidence="7 8">
    <name type="scientific">Corynebacterium flavescens</name>
    <dbReference type="NCBI Taxonomy" id="28028"/>
    <lineage>
        <taxon>Bacteria</taxon>
        <taxon>Bacillati</taxon>
        <taxon>Actinomycetota</taxon>
        <taxon>Actinomycetes</taxon>
        <taxon>Mycobacteriales</taxon>
        <taxon>Corynebacteriaceae</taxon>
        <taxon>Corynebacterium</taxon>
    </lineage>
</organism>
<feature type="transmembrane region" description="Helical" evidence="6">
    <location>
        <begin position="131"/>
        <end position="156"/>
    </location>
</feature>
<comment type="caution">
    <text evidence="7">The sequence shown here is derived from an EMBL/GenBank/DDBJ whole genome shotgun (WGS) entry which is preliminary data.</text>
</comment>
<dbReference type="GO" id="GO:0005886">
    <property type="term" value="C:plasma membrane"/>
    <property type="evidence" value="ECO:0007669"/>
    <property type="project" value="UniProtKB-SubCell"/>
</dbReference>
<evidence type="ECO:0000256" key="6">
    <source>
        <dbReference type="SAM" id="Phobius"/>
    </source>
</evidence>
<dbReference type="InterPro" id="IPR002293">
    <property type="entry name" value="AA/rel_permease1"/>
</dbReference>
<dbReference type="EMBL" id="BJNB01000005">
    <property type="protein sequence ID" value="GEB97044.1"/>
    <property type="molecule type" value="Genomic_DNA"/>
</dbReference>
<evidence type="ECO:0000256" key="1">
    <source>
        <dbReference type="ARBA" id="ARBA00004651"/>
    </source>
</evidence>
<dbReference type="GeneID" id="82881060"/>
<dbReference type="PANTHER" id="PTHR42770">
    <property type="entry name" value="AMINO ACID TRANSPORTER-RELATED"/>
    <property type="match status" value="1"/>
</dbReference>
<feature type="transmembrane region" description="Helical" evidence="6">
    <location>
        <begin position="24"/>
        <end position="49"/>
    </location>
</feature>
<dbReference type="Pfam" id="PF13520">
    <property type="entry name" value="AA_permease_2"/>
    <property type="match status" value="1"/>
</dbReference>
<dbReference type="PANTHER" id="PTHR42770:SF16">
    <property type="entry name" value="AMINO ACID PERMEASE"/>
    <property type="match status" value="1"/>
</dbReference>
<evidence type="ECO:0000256" key="3">
    <source>
        <dbReference type="ARBA" id="ARBA00022692"/>
    </source>
</evidence>
<feature type="transmembrane region" description="Helical" evidence="6">
    <location>
        <begin position="295"/>
        <end position="319"/>
    </location>
</feature>
<feature type="transmembrane region" description="Helical" evidence="6">
    <location>
        <begin position="168"/>
        <end position="187"/>
    </location>
</feature>
<sequence>MSLTLLTPPPTATAPTSDLKSGSLGVASIVFMVIAAAAPLTVIGGALPIGILSGNGAGYPAMYAVCAAILLIFSVGLTTMARRISEPGAFFSYVESATNRKWGIGTAFLAILTYTAVQFAVYAFLGAQLSLVLAGMGITIAWWIPTLAVVLIVGLLGYRDIELSSKALGVALVAEILITLIMVAGIITKGGSDGLSATSFTPEAFMSGTPGVGLMLAFAGFIGFESTTVFRNEAKDPERTIPRATYIAIMVIGIFYTLSGWAIVEAWGADGIVAAAAENPEEMVIMTAVRYVGPWAGLAVQVLLLTSLFAAALSFHNVLTRYQHAVAKKGCLPAGIARVHAKYRSPHISSLVQSATIAVLTLVCAIAGLDPVLEAFTWFSGLATFAIVILMMMVDVAIIIYFRTHPAGKDNLFKRVIAPWASLVGLGIACFFITTNLVSLVGGDVVVAWVLGLSAPLSVAVGWLCAALTPDPSKSALLTPAEVKESV</sequence>
<keyword evidence="4 6" id="KW-1133">Transmembrane helix</keyword>
<keyword evidence="2" id="KW-1003">Cell membrane</keyword>
<evidence type="ECO:0000256" key="5">
    <source>
        <dbReference type="ARBA" id="ARBA00023136"/>
    </source>
</evidence>
<evidence type="ECO:0000256" key="2">
    <source>
        <dbReference type="ARBA" id="ARBA00022475"/>
    </source>
</evidence>
<proteinExistence type="predicted"/>
<accession>A0AB73B5C9</accession>
<feature type="transmembrane region" description="Helical" evidence="6">
    <location>
        <begin position="348"/>
        <end position="369"/>
    </location>
</feature>
<name>A0AB73B5C9_CORFL</name>
<feature type="transmembrane region" description="Helical" evidence="6">
    <location>
        <begin position="446"/>
        <end position="468"/>
    </location>
</feature>
<feature type="transmembrane region" description="Helical" evidence="6">
    <location>
        <begin position="416"/>
        <end position="434"/>
    </location>
</feature>
<reference evidence="7 8" key="1">
    <citation type="submission" date="2019-06" db="EMBL/GenBank/DDBJ databases">
        <title>Whole genome shotgun sequence of Corynebacterium flavescens NBRC 14136.</title>
        <authorList>
            <person name="Hosoyama A."/>
            <person name="Uohara A."/>
            <person name="Ohji S."/>
            <person name="Ichikawa N."/>
        </authorList>
    </citation>
    <scope>NUCLEOTIDE SEQUENCE [LARGE SCALE GENOMIC DNA]</scope>
    <source>
        <strain evidence="7 8">NBRC 14136</strain>
    </source>
</reference>
<keyword evidence="5 6" id="KW-0472">Membrane</keyword>
<protein>
    <submittedName>
        <fullName evidence="7">Amino acid transporter</fullName>
    </submittedName>
</protein>
<feature type="transmembrane region" description="Helical" evidence="6">
    <location>
        <begin position="61"/>
        <end position="81"/>
    </location>
</feature>
<comment type="subcellular location">
    <subcellularLocation>
        <location evidence="1">Cell membrane</location>
        <topology evidence="1">Multi-pass membrane protein</topology>
    </subcellularLocation>
</comment>
<evidence type="ECO:0000256" key="4">
    <source>
        <dbReference type="ARBA" id="ARBA00022989"/>
    </source>
</evidence>
<dbReference type="AlphaFoldDB" id="A0AB73B5C9"/>
<feature type="transmembrane region" description="Helical" evidence="6">
    <location>
        <begin position="244"/>
        <end position="264"/>
    </location>
</feature>
<evidence type="ECO:0000313" key="7">
    <source>
        <dbReference type="EMBL" id="GEB97044.1"/>
    </source>
</evidence>
<dbReference type="Proteomes" id="UP000315353">
    <property type="component" value="Unassembled WGS sequence"/>
</dbReference>
<dbReference type="Gene3D" id="1.20.1740.10">
    <property type="entry name" value="Amino acid/polyamine transporter I"/>
    <property type="match status" value="1"/>
</dbReference>
<dbReference type="PIRSF" id="PIRSF006060">
    <property type="entry name" value="AA_transporter"/>
    <property type="match status" value="1"/>
</dbReference>
<evidence type="ECO:0000313" key="8">
    <source>
        <dbReference type="Proteomes" id="UP000315353"/>
    </source>
</evidence>